<proteinExistence type="predicted"/>
<dbReference type="InterPro" id="IPR021109">
    <property type="entry name" value="Peptidase_aspartic_dom_sf"/>
</dbReference>
<evidence type="ECO:0000256" key="1">
    <source>
        <dbReference type="SAM" id="MobiDB-lite"/>
    </source>
</evidence>
<protein>
    <recommendedName>
        <fullName evidence="3">Reverse transcriptase domain-containing protein</fullName>
    </recommendedName>
</protein>
<evidence type="ECO:0008006" key="3">
    <source>
        <dbReference type="Google" id="ProtNLM"/>
    </source>
</evidence>
<feature type="region of interest" description="Disordered" evidence="1">
    <location>
        <begin position="363"/>
        <end position="387"/>
    </location>
</feature>
<reference evidence="2" key="1">
    <citation type="journal article" date="2019" name="Sci. Rep.">
        <title>Draft genome of Tanacetum cinerariifolium, the natural source of mosquito coil.</title>
        <authorList>
            <person name="Yamashiro T."/>
            <person name="Shiraishi A."/>
            <person name="Satake H."/>
            <person name="Nakayama K."/>
        </authorList>
    </citation>
    <scope>NUCLEOTIDE SEQUENCE</scope>
</reference>
<dbReference type="Gene3D" id="2.40.70.10">
    <property type="entry name" value="Acid Proteases"/>
    <property type="match status" value="1"/>
</dbReference>
<accession>A0A6L2M892</accession>
<dbReference type="EMBL" id="BKCJ010005830">
    <property type="protein sequence ID" value="GEU68862.1"/>
    <property type="molecule type" value="Genomic_DNA"/>
</dbReference>
<dbReference type="AlphaFoldDB" id="A0A6L2M892"/>
<feature type="region of interest" description="Disordered" evidence="1">
    <location>
        <begin position="1"/>
        <end position="38"/>
    </location>
</feature>
<comment type="caution">
    <text evidence="2">The sequence shown here is derived from an EMBL/GenBank/DDBJ whole genome shotgun (WGS) entry which is preliminary data.</text>
</comment>
<sequence>MSYKEPSIPPPGVEEQEPIEVTKDTELPSTKDIQPPTISKPTGVLENVFVKVGKFYFPADFVVLDFITDPRVSLILRRPFLSTAHAIINVHEREIILRQDQQSLTFQCGDKQINKIDFIDVGGRDFDSEEIENFLNDDSIPLGVEDSPFNMDEDILFLESLLREDPSPPPPIIPNQTKSLIKEPKHSFNMGYEHFNTNLVTNDVAESSTKNLVPIPHERKVVLDNESKSIEPVKDDFSFFTTILNPLFDNDNINSDELNSHVKFNSNESTSNHDTVKFNNLDEFSGPLIPIQIVKEERIREEHADYINRMEMLFTINPRPHLSTYANMNVESFSSLSIPIQENEEVDAVDDLRIDNSIQISEHEYSESEDSDFDNPSVPLPPPEPPDEEFDFENVFGDEILVVRNTIVKFECIDARVKCDVSNDENDDLSYFMFVIFDKIFSFLSAESEDAIFDPGISD</sequence>
<gene>
    <name evidence="2" type="ORF">Tci_040840</name>
</gene>
<organism evidence="2">
    <name type="scientific">Tanacetum cinerariifolium</name>
    <name type="common">Dalmatian daisy</name>
    <name type="synonym">Chrysanthemum cinerariifolium</name>
    <dbReference type="NCBI Taxonomy" id="118510"/>
    <lineage>
        <taxon>Eukaryota</taxon>
        <taxon>Viridiplantae</taxon>
        <taxon>Streptophyta</taxon>
        <taxon>Embryophyta</taxon>
        <taxon>Tracheophyta</taxon>
        <taxon>Spermatophyta</taxon>
        <taxon>Magnoliopsida</taxon>
        <taxon>eudicotyledons</taxon>
        <taxon>Gunneridae</taxon>
        <taxon>Pentapetalae</taxon>
        <taxon>asterids</taxon>
        <taxon>campanulids</taxon>
        <taxon>Asterales</taxon>
        <taxon>Asteraceae</taxon>
        <taxon>Asteroideae</taxon>
        <taxon>Anthemideae</taxon>
        <taxon>Anthemidinae</taxon>
        <taxon>Tanacetum</taxon>
    </lineage>
</organism>
<feature type="compositionally biased region" description="Polar residues" evidence="1">
    <location>
        <begin position="27"/>
        <end position="38"/>
    </location>
</feature>
<evidence type="ECO:0000313" key="2">
    <source>
        <dbReference type="EMBL" id="GEU68862.1"/>
    </source>
</evidence>
<name>A0A6L2M892_TANCI</name>
<dbReference type="PANTHER" id="PTHR33067">
    <property type="entry name" value="RNA-DIRECTED DNA POLYMERASE-RELATED"/>
    <property type="match status" value="1"/>
</dbReference>
<dbReference type="PANTHER" id="PTHR33067:SF9">
    <property type="entry name" value="RNA-DIRECTED DNA POLYMERASE"/>
    <property type="match status" value="1"/>
</dbReference>